<keyword evidence="6" id="KW-0418">Kinase</keyword>
<sequence length="118" mass="12951">MHKCLDSTLLILPNRIKHGFQIVRHYGNLPTIEGYPGLLSQVFINLLSNSLDALEEKGSDQEIKEITITTSLLDEDAVEIRIADNGPGISGDDRDKMFKTFLTTKPQGVGTGLGLANR</sequence>
<comment type="catalytic activity">
    <reaction evidence="1">
        <text>ATP + protein L-histidine = ADP + protein N-phospho-L-histidine.</text>
        <dbReference type="EC" id="2.7.13.3"/>
    </reaction>
</comment>
<organism evidence="10">
    <name type="scientific">Planktothricoides sp. SpSt-374</name>
    <dbReference type="NCBI Taxonomy" id="2282167"/>
    <lineage>
        <taxon>Bacteria</taxon>
        <taxon>Bacillati</taxon>
        <taxon>Cyanobacteriota</taxon>
        <taxon>Cyanophyceae</taxon>
        <taxon>Oscillatoriophycideae</taxon>
        <taxon>Oscillatoriales</taxon>
        <taxon>Oscillatoriaceae</taxon>
        <taxon>Planktothricoides</taxon>
    </lineage>
</organism>
<dbReference type="AlphaFoldDB" id="A0A7C3VJD4"/>
<evidence type="ECO:0000256" key="7">
    <source>
        <dbReference type="ARBA" id="ARBA00022840"/>
    </source>
</evidence>
<dbReference type="GO" id="GO:0000160">
    <property type="term" value="P:phosphorelay signal transduction system"/>
    <property type="evidence" value="ECO:0007669"/>
    <property type="project" value="UniProtKB-KW"/>
</dbReference>
<dbReference type="InterPro" id="IPR004358">
    <property type="entry name" value="Sig_transdc_His_kin-like_C"/>
</dbReference>
<name>A0A7C3VJD4_9CYAN</name>
<protein>
    <recommendedName>
        <fullName evidence="2">histidine kinase</fullName>
        <ecNumber evidence="2">2.7.13.3</ecNumber>
    </recommendedName>
</protein>
<evidence type="ECO:0000256" key="6">
    <source>
        <dbReference type="ARBA" id="ARBA00022777"/>
    </source>
</evidence>
<keyword evidence="5" id="KW-0547">Nucleotide-binding</keyword>
<evidence type="ECO:0000256" key="2">
    <source>
        <dbReference type="ARBA" id="ARBA00012438"/>
    </source>
</evidence>
<dbReference type="Pfam" id="PF02518">
    <property type="entry name" value="HATPase_c"/>
    <property type="match status" value="1"/>
</dbReference>
<evidence type="ECO:0000259" key="9">
    <source>
        <dbReference type="PROSITE" id="PS50109"/>
    </source>
</evidence>
<evidence type="ECO:0000256" key="8">
    <source>
        <dbReference type="ARBA" id="ARBA00023012"/>
    </source>
</evidence>
<evidence type="ECO:0000256" key="1">
    <source>
        <dbReference type="ARBA" id="ARBA00000085"/>
    </source>
</evidence>
<dbReference type="InterPro" id="IPR003594">
    <property type="entry name" value="HATPase_dom"/>
</dbReference>
<evidence type="ECO:0000256" key="4">
    <source>
        <dbReference type="ARBA" id="ARBA00022679"/>
    </source>
</evidence>
<gene>
    <name evidence="10" type="ORF">ENR15_09045</name>
</gene>
<keyword evidence="8" id="KW-0902">Two-component regulatory system</keyword>
<dbReference type="SUPFAM" id="SSF55874">
    <property type="entry name" value="ATPase domain of HSP90 chaperone/DNA topoisomerase II/histidine kinase"/>
    <property type="match status" value="1"/>
</dbReference>
<dbReference type="Gene3D" id="3.30.565.10">
    <property type="entry name" value="Histidine kinase-like ATPase, C-terminal domain"/>
    <property type="match status" value="1"/>
</dbReference>
<feature type="domain" description="Histidine kinase" evidence="9">
    <location>
        <begin position="32"/>
        <end position="118"/>
    </location>
</feature>
<dbReference type="InterPro" id="IPR005467">
    <property type="entry name" value="His_kinase_dom"/>
</dbReference>
<dbReference type="EC" id="2.7.13.3" evidence="2"/>
<accession>A0A7C3VJD4</accession>
<evidence type="ECO:0000256" key="5">
    <source>
        <dbReference type="ARBA" id="ARBA00022741"/>
    </source>
</evidence>
<dbReference type="PANTHER" id="PTHR43065">
    <property type="entry name" value="SENSOR HISTIDINE KINASE"/>
    <property type="match status" value="1"/>
</dbReference>
<dbReference type="GO" id="GO:0005524">
    <property type="term" value="F:ATP binding"/>
    <property type="evidence" value="ECO:0007669"/>
    <property type="project" value="UniProtKB-KW"/>
</dbReference>
<dbReference type="GO" id="GO:0004673">
    <property type="term" value="F:protein histidine kinase activity"/>
    <property type="evidence" value="ECO:0007669"/>
    <property type="project" value="UniProtKB-EC"/>
</dbReference>
<dbReference type="PRINTS" id="PR00344">
    <property type="entry name" value="BCTRLSENSOR"/>
</dbReference>
<proteinExistence type="predicted"/>
<comment type="caution">
    <text evidence="10">The sequence shown here is derived from an EMBL/GenBank/DDBJ whole genome shotgun (WGS) entry which is preliminary data.</text>
</comment>
<keyword evidence="3" id="KW-0597">Phosphoprotein</keyword>
<dbReference type="InterPro" id="IPR036890">
    <property type="entry name" value="HATPase_C_sf"/>
</dbReference>
<keyword evidence="4" id="KW-0808">Transferase</keyword>
<dbReference type="PROSITE" id="PS50109">
    <property type="entry name" value="HIS_KIN"/>
    <property type="match status" value="1"/>
</dbReference>
<dbReference type="SMART" id="SM00387">
    <property type="entry name" value="HATPase_c"/>
    <property type="match status" value="1"/>
</dbReference>
<dbReference type="PANTHER" id="PTHR43065:SF10">
    <property type="entry name" value="PEROXIDE STRESS-ACTIVATED HISTIDINE KINASE MAK3"/>
    <property type="match status" value="1"/>
</dbReference>
<keyword evidence="7" id="KW-0067">ATP-binding</keyword>
<dbReference type="EMBL" id="DSPX01000089">
    <property type="protein sequence ID" value="HGG00777.1"/>
    <property type="molecule type" value="Genomic_DNA"/>
</dbReference>
<reference evidence="10" key="1">
    <citation type="journal article" date="2020" name="mSystems">
        <title>Genome- and Community-Level Interaction Insights into Carbon Utilization and Element Cycling Functions of Hydrothermarchaeota in Hydrothermal Sediment.</title>
        <authorList>
            <person name="Zhou Z."/>
            <person name="Liu Y."/>
            <person name="Xu W."/>
            <person name="Pan J."/>
            <person name="Luo Z.H."/>
            <person name="Li M."/>
        </authorList>
    </citation>
    <scope>NUCLEOTIDE SEQUENCE [LARGE SCALE GENOMIC DNA]</scope>
    <source>
        <strain evidence="10">SpSt-374</strain>
    </source>
</reference>
<evidence type="ECO:0000313" key="10">
    <source>
        <dbReference type="EMBL" id="HGG00777.1"/>
    </source>
</evidence>
<evidence type="ECO:0000256" key="3">
    <source>
        <dbReference type="ARBA" id="ARBA00022553"/>
    </source>
</evidence>